<evidence type="ECO:0000313" key="1">
    <source>
        <dbReference type="EMBL" id="KAK0707640.1"/>
    </source>
</evidence>
<dbReference type="AlphaFoldDB" id="A0AA40A1R9"/>
<organism evidence="1 2">
    <name type="scientific">Lasiosphaeris hirsuta</name>
    <dbReference type="NCBI Taxonomy" id="260670"/>
    <lineage>
        <taxon>Eukaryota</taxon>
        <taxon>Fungi</taxon>
        <taxon>Dikarya</taxon>
        <taxon>Ascomycota</taxon>
        <taxon>Pezizomycotina</taxon>
        <taxon>Sordariomycetes</taxon>
        <taxon>Sordariomycetidae</taxon>
        <taxon>Sordariales</taxon>
        <taxon>Lasiosphaeriaceae</taxon>
        <taxon>Lasiosphaeris</taxon>
    </lineage>
</organism>
<protein>
    <submittedName>
        <fullName evidence="1">Uncharacterized protein</fullName>
    </submittedName>
</protein>
<dbReference type="Proteomes" id="UP001172102">
    <property type="component" value="Unassembled WGS sequence"/>
</dbReference>
<keyword evidence="2" id="KW-1185">Reference proteome</keyword>
<name>A0AA40A1R9_9PEZI</name>
<accession>A0AA40A1R9</accession>
<gene>
    <name evidence="1" type="ORF">B0H67DRAFT_647807</name>
</gene>
<evidence type="ECO:0000313" key="2">
    <source>
        <dbReference type="Proteomes" id="UP001172102"/>
    </source>
</evidence>
<proteinExistence type="predicted"/>
<reference evidence="1" key="1">
    <citation type="submission" date="2023-06" db="EMBL/GenBank/DDBJ databases">
        <title>Genome-scale phylogeny and comparative genomics of the fungal order Sordariales.</title>
        <authorList>
            <consortium name="Lawrence Berkeley National Laboratory"/>
            <person name="Hensen N."/>
            <person name="Bonometti L."/>
            <person name="Westerberg I."/>
            <person name="Brannstrom I.O."/>
            <person name="Guillou S."/>
            <person name="Cros-Aarteil S."/>
            <person name="Calhoun S."/>
            <person name="Haridas S."/>
            <person name="Kuo A."/>
            <person name="Mondo S."/>
            <person name="Pangilinan J."/>
            <person name="Riley R."/>
            <person name="Labutti K."/>
            <person name="Andreopoulos B."/>
            <person name="Lipzen A."/>
            <person name="Chen C."/>
            <person name="Yanf M."/>
            <person name="Daum C."/>
            <person name="Ng V."/>
            <person name="Clum A."/>
            <person name="Steindorff A."/>
            <person name="Ohm R."/>
            <person name="Martin F."/>
            <person name="Silar P."/>
            <person name="Natvig D."/>
            <person name="Lalanne C."/>
            <person name="Gautier V."/>
            <person name="Ament-Velasquez S.L."/>
            <person name="Kruys A."/>
            <person name="Hutchinson M.I."/>
            <person name="Powell A.J."/>
            <person name="Barry K."/>
            <person name="Miller A.N."/>
            <person name="Grigoriev I.V."/>
            <person name="Debuchy R."/>
            <person name="Gladieux P."/>
            <person name="Thoren M.H."/>
            <person name="Johannesson H."/>
        </authorList>
    </citation>
    <scope>NUCLEOTIDE SEQUENCE</scope>
    <source>
        <strain evidence="1">SMH4607-1</strain>
    </source>
</reference>
<dbReference type="EMBL" id="JAUKUA010000006">
    <property type="protein sequence ID" value="KAK0707640.1"/>
    <property type="molecule type" value="Genomic_DNA"/>
</dbReference>
<sequence length="150" mass="17363">MGETFPSPSPSDLRVDMDLILRHLRSPSSYGTYGYSKPNREGQIILRLVVDEFARLIHHGNTPEEICDQAFAALTEVDTSSNLLRLRRDFLMRVTALASRRAQGEIETEENQVVRDARKAWWQRTSDLRARHYEMEISPGCRLRMDIATW</sequence>
<comment type="caution">
    <text evidence="1">The sequence shown here is derived from an EMBL/GenBank/DDBJ whole genome shotgun (WGS) entry which is preliminary data.</text>
</comment>